<dbReference type="Proteomes" id="UP001139293">
    <property type="component" value="Unassembled WGS sequence"/>
</dbReference>
<protein>
    <submittedName>
        <fullName evidence="1">Uncharacterized protein</fullName>
    </submittedName>
</protein>
<dbReference type="RefSeq" id="WP_248951834.1">
    <property type="nucleotide sequence ID" value="NZ_JAKILB010000020.1"/>
</dbReference>
<organism evidence="1 2">
    <name type="scientific">Shewanella pneumatophori</name>
    <dbReference type="NCBI Taxonomy" id="314092"/>
    <lineage>
        <taxon>Bacteria</taxon>
        <taxon>Pseudomonadati</taxon>
        <taxon>Pseudomonadota</taxon>
        <taxon>Gammaproteobacteria</taxon>
        <taxon>Alteromonadales</taxon>
        <taxon>Shewanellaceae</taxon>
        <taxon>Shewanella</taxon>
    </lineage>
</organism>
<proteinExistence type="predicted"/>
<evidence type="ECO:0000313" key="2">
    <source>
        <dbReference type="Proteomes" id="UP001139293"/>
    </source>
</evidence>
<name>A0A9X1ZRN2_9GAMM</name>
<dbReference type="AlphaFoldDB" id="A0A9X1ZRN2"/>
<evidence type="ECO:0000313" key="1">
    <source>
        <dbReference type="EMBL" id="MCL1140871.1"/>
    </source>
</evidence>
<keyword evidence="2" id="KW-1185">Reference proteome</keyword>
<dbReference type="EMBL" id="JAKILB010000020">
    <property type="protein sequence ID" value="MCL1140871.1"/>
    <property type="molecule type" value="Genomic_DNA"/>
</dbReference>
<accession>A0A9X1ZRN2</accession>
<gene>
    <name evidence="1" type="ORF">L2740_20230</name>
</gene>
<reference evidence="1" key="1">
    <citation type="submission" date="2022-01" db="EMBL/GenBank/DDBJ databases">
        <title>Whole genome-based taxonomy of the Shewanellaceae.</title>
        <authorList>
            <person name="Martin-Rodriguez A.J."/>
        </authorList>
    </citation>
    <scope>NUCLEOTIDE SEQUENCE</scope>
    <source>
        <strain evidence="1">KCTC 23973</strain>
    </source>
</reference>
<comment type="caution">
    <text evidence="1">The sequence shown here is derived from an EMBL/GenBank/DDBJ whole genome shotgun (WGS) entry which is preliminary data.</text>
</comment>
<sequence length="76" mass="8782">MQTNIQYFNTFKEAGIYARNNPGSKVIREGERFKVEGHFRHAPMKAREQLTEPNQPVITKVAPPAFDDNFDDDIPF</sequence>